<dbReference type="SUPFAM" id="SSF46955">
    <property type="entry name" value="Putative DNA-binding domain"/>
    <property type="match status" value="1"/>
</dbReference>
<dbReference type="Pfam" id="PF06445">
    <property type="entry name" value="GyrI-like"/>
    <property type="match status" value="1"/>
</dbReference>
<proteinExistence type="predicted"/>
<dbReference type="InterPro" id="IPR029442">
    <property type="entry name" value="GyrI-like"/>
</dbReference>
<dbReference type="Proteomes" id="UP001501074">
    <property type="component" value="Unassembled WGS sequence"/>
</dbReference>
<dbReference type="InterPro" id="IPR009061">
    <property type="entry name" value="DNA-bd_dom_put_sf"/>
</dbReference>
<protein>
    <submittedName>
        <fullName evidence="3">MerR family transcriptional regulator</fullName>
    </submittedName>
</protein>
<gene>
    <name evidence="3" type="ORF">GCM10022223_14130</name>
</gene>
<reference evidence="4" key="1">
    <citation type="journal article" date="2019" name="Int. J. Syst. Evol. Microbiol.">
        <title>The Global Catalogue of Microorganisms (GCM) 10K type strain sequencing project: providing services to taxonomists for standard genome sequencing and annotation.</title>
        <authorList>
            <consortium name="The Broad Institute Genomics Platform"/>
            <consortium name="The Broad Institute Genome Sequencing Center for Infectious Disease"/>
            <person name="Wu L."/>
            <person name="Ma J."/>
        </authorList>
    </citation>
    <scope>NUCLEOTIDE SEQUENCE [LARGE SCALE GENOMIC DNA]</scope>
    <source>
        <strain evidence="4">JCM 16902</strain>
    </source>
</reference>
<evidence type="ECO:0000259" key="2">
    <source>
        <dbReference type="PROSITE" id="PS50937"/>
    </source>
</evidence>
<dbReference type="SMART" id="SM00422">
    <property type="entry name" value="HTH_MERR"/>
    <property type="match status" value="1"/>
</dbReference>
<dbReference type="SUPFAM" id="SSF55136">
    <property type="entry name" value="Probable bacterial effector-binding domain"/>
    <property type="match status" value="1"/>
</dbReference>
<comment type="caution">
    <text evidence="3">The sequence shown here is derived from an EMBL/GenBank/DDBJ whole genome shotgun (WGS) entry which is preliminary data.</text>
</comment>
<accession>A0ABP6Z707</accession>
<organism evidence="3 4">
    <name type="scientific">Kineosporia mesophila</name>
    <dbReference type="NCBI Taxonomy" id="566012"/>
    <lineage>
        <taxon>Bacteria</taxon>
        <taxon>Bacillati</taxon>
        <taxon>Actinomycetota</taxon>
        <taxon>Actinomycetes</taxon>
        <taxon>Kineosporiales</taxon>
        <taxon>Kineosporiaceae</taxon>
        <taxon>Kineosporia</taxon>
    </lineage>
</organism>
<dbReference type="RefSeq" id="WP_231489052.1">
    <property type="nucleotide sequence ID" value="NZ_BAAAZO010000002.1"/>
</dbReference>
<dbReference type="Gene3D" id="3.20.80.10">
    <property type="entry name" value="Regulatory factor, effector binding domain"/>
    <property type="match status" value="1"/>
</dbReference>
<dbReference type="PANTHER" id="PTHR30204:SF97">
    <property type="entry name" value="MERR FAMILY REGULATORY PROTEIN"/>
    <property type="match status" value="1"/>
</dbReference>
<evidence type="ECO:0000313" key="4">
    <source>
        <dbReference type="Proteomes" id="UP001501074"/>
    </source>
</evidence>
<dbReference type="InterPro" id="IPR010499">
    <property type="entry name" value="AraC_E-bd"/>
</dbReference>
<feature type="domain" description="HTH merR-type" evidence="2">
    <location>
        <begin position="5"/>
        <end position="75"/>
    </location>
</feature>
<dbReference type="InterPro" id="IPR011256">
    <property type="entry name" value="Reg_factor_effector_dom_sf"/>
</dbReference>
<dbReference type="Gene3D" id="1.10.1660.10">
    <property type="match status" value="1"/>
</dbReference>
<keyword evidence="1" id="KW-0238">DNA-binding</keyword>
<dbReference type="SMART" id="SM00871">
    <property type="entry name" value="AraC_E_bind"/>
    <property type="match status" value="1"/>
</dbReference>
<dbReference type="Pfam" id="PF13411">
    <property type="entry name" value="MerR_1"/>
    <property type="match status" value="1"/>
</dbReference>
<dbReference type="CDD" id="cd01107">
    <property type="entry name" value="HTH_BmrR"/>
    <property type="match status" value="1"/>
</dbReference>
<evidence type="ECO:0000256" key="1">
    <source>
        <dbReference type="ARBA" id="ARBA00023125"/>
    </source>
</evidence>
<dbReference type="PROSITE" id="PS50937">
    <property type="entry name" value="HTH_MERR_2"/>
    <property type="match status" value="1"/>
</dbReference>
<sequence>MSETLFLVGEFSRLTHLSAKTLRHYHDVELLVPAVIDPVTGYRHYTRDQIPDAQLIRRLRDVRMPVARIREVLATTDPSTRTIVIGEHLDHLQREMDATAAALASLHLMLEHDQRALAVTYRPGAQENVLAVTDEVSHDDLAPWAGEIFPKLFTVARKLQVAPAGAGGALYTGDWFTGHDAAVTALLPVTTAEAADEGVCLDVQVRVLQSQPYAIAVHRGPYADIDRTYGALGEHVHAQGIAAPGPIRENYLVSSAETNDPGALRTEVCWPVTHIPA</sequence>
<dbReference type="InterPro" id="IPR047057">
    <property type="entry name" value="MerR_fam"/>
</dbReference>
<dbReference type="PANTHER" id="PTHR30204">
    <property type="entry name" value="REDOX-CYCLING DRUG-SENSING TRANSCRIPTIONAL ACTIVATOR SOXR"/>
    <property type="match status" value="1"/>
</dbReference>
<name>A0ABP6Z707_9ACTN</name>
<dbReference type="EMBL" id="BAAAZO010000002">
    <property type="protein sequence ID" value="GAA3599814.1"/>
    <property type="molecule type" value="Genomic_DNA"/>
</dbReference>
<dbReference type="InterPro" id="IPR000551">
    <property type="entry name" value="MerR-type_HTH_dom"/>
</dbReference>
<evidence type="ECO:0000313" key="3">
    <source>
        <dbReference type="EMBL" id="GAA3599814.1"/>
    </source>
</evidence>
<keyword evidence="4" id="KW-1185">Reference proteome</keyword>